<feature type="domain" description="AMP-binding enzyme C-terminal" evidence="4">
    <location>
        <begin position="597"/>
        <end position="675"/>
    </location>
</feature>
<evidence type="ECO:0000256" key="2">
    <source>
        <dbReference type="SAM" id="MobiDB-lite"/>
    </source>
</evidence>
<proteinExistence type="inferred from homology"/>
<feature type="compositionally biased region" description="Low complexity" evidence="2">
    <location>
        <begin position="245"/>
        <end position="254"/>
    </location>
</feature>
<dbReference type="GO" id="GO:0031956">
    <property type="term" value="F:medium-chain fatty acid-CoA ligase activity"/>
    <property type="evidence" value="ECO:0007669"/>
    <property type="project" value="TreeGrafter"/>
</dbReference>
<evidence type="ECO:0000259" key="4">
    <source>
        <dbReference type="Pfam" id="PF13193"/>
    </source>
</evidence>
<dbReference type="InterPro" id="IPR000873">
    <property type="entry name" value="AMP-dep_synth/lig_dom"/>
</dbReference>
<feature type="region of interest" description="Disordered" evidence="2">
    <location>
        <begin position="682"/>
        <end position="709"/>
    </location>
</feature>
<dbReference type="PANTHER" id="PTHR43201:SF8">
    <property type="entry name" value="ACYL-COA SYNTHETASE FAMILY MEMBER 3"/>
    <property type="match status" value="1"/>
</dbReference>
<dbReference type="Pfam" id="PF00501">
    <property type="entry name" value="AMP-binding"/>
    <property type="match status" value="1"/>
</dbReference>
<feature type="compositionally biased region" description="Gly residues" evidence="2">
    <location>
        <begin position="700"/>
        <end position="709"/>
    </location>
</feature>
<dbReference type="CDD" id="cd05941">
    <property type="entry name" value="MCS"/>
    <property type="match status" value="1"/>
</dbReference>
<protein>
    <submittedName>
        <fullName evidence="5">Putative acyl-coa synthetase family member 3 mitochondrial isoform x2</fullName>
    </submittedName>
</protein>
<dbReference type="InterPro" id="IPR042099">
    <property type="entry name" value="ANL_N_sf"/>
</dbReference>
<name>A0A2M4BFI6_9DIPT</name>
<feature type="region of interest" description="Disordered" evidence="2">
    <location>
        <begin position="236"/>
        <end position="258"/>
    </location>
</feature>
<dbReference type="PANTHER" id="PTHR43201">
    <property type="entry name" value="ACYL-COA SYNTHETASE"/>
    <property type="match status" value="1"/>
</dbReference>
<dbReference type="Pfam" id="PF13193">
    <property type="entry name" value="AMP-binding_C"/>
    <property type="match status" value="1"/>
</dbReference>
<dbReference type="Gene3D" id="3.30.300.30">
    <property type="match status" value="1"/>
</dbReference>
<dbReference type="InterPro" id="IPR020845">
    <property type="entry name" value="AMP-binding_CS"/>
</dbReference>
<feature type="compositionally biased region" description="Polar residues" evidence="2">
    <location>
        <begin position="40"/>
        <end position="59"/>
    </location>
</feature>
<evidence type="ECO:0000256" key="1">
    <source>
        <dbReference type="ARBA" id="ARBA00006432"/>
    </source>
</evidence>
<dbReference type="AlphaFoldDB" id="A0A2M4BFI6"/>
<dbReference type="SUPFAM" id="SSF56801">
    <property type="entry name" value="Acetyl-CoA synthetase-like"/>
    <property type="match status" value="1"/>
</dbReference>
<dbReference type="GO" id="GO:0006631">
    <property type="term" value="P:fatty acid metabolic process"/>
    <property type="evidence" value="ECO:0007669"/>
    <property type="project" value="TreeGrafter"/>
</dbReference>
<evidence type="ECO:0000313" key="5">
    <source>
        <dbReference type="EMBL" id="MBW51815.1"/>
    </source>
</evidence>
<feature type="region of interest" description="Disordered" evidence="2">
    <location>
        <begin position="40"/>
        <end position="80"/>
    </location>
</feature>
<accession>A0A2M4BFI6</accession>
<dbReference type="Gene3D" id="3.40.50.12780">
    <property type="entry name" value="N-terminal domain of ligase-like"/>
    <property type="match status" value="1"/>
</dbReference>
<dbReference type="EMBL" id="GGFJ01002674">
    <property type="protein sequence ID" value="MBW51815.1"/>
    <property type="molecule type" value="Transcribed_RNA"/>
</dbReference>
<dbReference type="InterPro" id="IPR025110">
    <property type="entry name" value="AMP-bd_C"/>
</dbReference>
<comment type="similarity">
    <text evidence="1">Belongs to the ATP-dependent AMP-binding enzyme family.</text>
</comment>
<reference evidence="5" key="1">
    <citation type="submission" date="2018-01" db="EMBL/GenBank/DDBJ databases">
        <title>An insight into the sialome of Amazonian anophelines.</title>
        <authorList>
            <person name="Ribeiro J.M."/>
            <person name="Scarpassa V."/>
            <person name="Calvo E."/>
        </authorList>
    </citation>
    <scope>NUCLEOTIDE SEQUENCE</scope>
    <source>
        <tissue evidence="5">Salivary glands</tissue>
    </source>
</reference>
<sequence length="709" mass="77876">MIKFARARRCLVDVATGFVVPGNMVKSSQRTVDTMRLISPSSTTGVRCSSGNRSYSTQADNRKPATKDFDDGDRPPSDPEAVHADLLKRLSKLYDQEQSQNLIVPPFKRALLYGQKAAVRDQAGDFTFIQLYEAAKRLAVQISHHCGSASQSRVAFLCPNNITYVITQWACWFSGQIAVPLNPKYPADLLEYYVKDSDASLLISTAEFLASAEPLAAKLQKPLLLASHELMTGFPVPNGNGGGQAADQQHQPQPSLDADISYLDPRRENLVQLNDTLVVESALNGEFYRDANAMILYTSGTTGKPKGVVLSYANLDAQLTALAHAWQVTSADSVLHVLPLNHVHGTINALNLPLATGAKCVMLPKFDSSSVWSYLLNVNMTTKERVNVFMGVPTMYGLLIREYDSVFGRNARMCDYVKTHCKNKIRLMISGSAPLPGTIFDRWQEITGHRLLERYGMTEIGMAVSNPYLQDTEQRSRRQGCVGMPLPGVSVRIVEPDSGHKLTLEGKENEGIWRTNDAKDPPQALPTETISGQLHVKGRSVFREYWKRPAETAAEFDTDGWFRTGDTACYENGTIRILGRTSVDIIKSGGFKLSALEIETALHEHPETSDVAVLGVPDETWGQRVVAVISLRPEVAPDTFSIPKLLVWLEQKLPKQAIPKEVRLVEEVPRNAMGKINKKELTAKLYGSESTPPPNQPVAGSGGGEGGTA</sequence>
<feature type="compositionally biased region" description="Basic and acidic residues" evidence="2">
    <location>
        <begin position="60"/>
        <end position="80"/>
    </location>
</feature>
<dbReference type="InterPro" id="IPR045851">
    <property type="entry name" value="AMP-bd_C_sf"/>
</dbReference>
<evidence type="ECO:0000259" key="3">
    <source>
        <dbReference type="Pfam" id="PF00501"/>
    </source>
</evidence>
<feature type="domain" description="AMP-dependent synthetase/ligase" evidence="3">
    <location>
        <begin position="112"/>
        <end position="546"/>
    </location>
</feature>
<dbReference type="PROSITE" id="PS00455">
    <property type="entry name" value="AMP_BINDING"/>
    <property type="match status" value="1"/>
</dbReference>
<organism evidence="5">
    <name type="scientific">Anopheles marajoara</name>
    <dbReference type="NCBI Taxonomy" id="58244"/>
    <lineage>
        <taxon>Eukaryota</taxon>
        <taxon>Metazoa</taxon>
        <taxon>Ecdysozoa</taxon>
        <taxon>Arthropoda</taxon>
        <taxon>Hexapoda</taxon>
        <taxon>Insecta</taxon>
        <taxon>Pterygota</taxon>
        <taxon>Neoptera</taxon>
        <taxon>Endopterygota</taxon>
        <taxon>Diptera</taxon>
        <taxon>Nematocera</taxon>
        <taxon>Culicoidea</taxon>
        <taxon>Culicidae</taxon>
        <taxon>Anophelinae</taxon>
        <taxon>Anopheles</taxon>
    </lineage>
</organism>